<dbReference type="STRING" id="413434.SAMN04488132_105188"/>
<organism evidence="1 2">
    <name type="scientific">Sediminibacterium ginsengisoli</name>
    <dbReference type="NCBI Taxonomy" id="413434"/>
    <lineage>
        <taxon>Bacteria</taxon>
        <taxon>Pseudomonadati</taxon>
        <taxon>Bacteroidota</taxon>
        <taxon>Chitinophagia</taxon>
        <taxon>Chitinophagales</taxon>
        <taxon>Chitinophagaceae</taxon>
        <taxon>Sediminibacterium</taxon>
    </lineage>
</organism>
<dbReference type="AlphaFoldDB" id="A0A1T4P716"/>
<proteinExistence type="predicted"/>
<keyword evidence="2" id="KW-1185">Reference proteome</keyword>
<accession>A0A1T4P716</accession>
<dbReference type="Proteomes" id="UP000190888">
    <property type="component" value="Unassembled WGS sequence"/>
</dbReference>
<reference evidence="1 2" key="1">
    <citation type="submission" date="2017-02" db="EMBL/GenBank/DDBJ databases">
        <authorList>
            <person name="Peterson S.W."/>
        </authorList>
    </citation>
    <scope>NUCLEOTIDE SEQUENCE [LARGE SCALE GENOMIC DNA]</scope>
    <source>
        <strain evidence="1 2">DSM 22335</strain>
    </source>
</reference>
<evidence type="ECO:0000313" key="2">
    <source>
        <dbReference type="Proteomes" id="UP000190888"/>
    </source>
</evidence>
<name>A0A1T4P716_9BACT</name>
<dbReference type="OrthoDB" id="723689at2"/>
<dbReference type="RefSeq" id="WP_139367109.1">
    <property type="nucleotide sequence ID" value="NZ_FUWH01000005.1"/>
</dbReference>
<dbReference type="EMBL" id="FUWH01000005">
    <property type="protein sequence ID" value="SJZ87249.1"/>
    <property type="molecule type" value="Genomic_DNA"/>
</dbReference>
<sequence length="531" mass="57976">MSNYTQNFRNTIISCIEKAQLEDDTAKAANDAAMLTLYHAREAAVAIALQLAQTQEGLSEKKRVREQTAISTNASNAVAESAGHASLCIKQSANVAAAIAVEVQTATTAIITLASDINSIFSIIQAADMDSEMYNQAAELRTLLNETALMAETGAQHSMEILAQIAAVPIVLAENAGRVHGCMTKIQESANDDFSYAMQLQKDQTDRLTWLNAGAKAAQANFENSQAVLDAARQSHEFTNDLLNLSLRVSNISLDKCTVSFTPLKSPFSTTDLQNPVNAYHVLVVKDEKKYLVDISHAENAVQNQWEENTGQPFHNGSTMHSCTLSCNQLRDTDGDPVVAGWKYAVLVYGSYTEAYKKRRNDFDDFLSAPSASFQFGSPLPAVNAQSIIQDTDNPMLLHFEVEENFPYADSVQYRCIFLPHPMYSGNSGESEPDFVCNIDIALEATADSYLVANKTTAIIKKNGTKKATTKTQWNVKIDNNTTDISGNRLINGNSYLPVILSVWPGTDGVSGVTNNWSGYQDVKAIIYSSK</sequence>
<gene>
    <name evidence="1" type="ORF">SAMN04488132_105188</name>
</gene>
<evidence type="ECO:0000313" key="1">
    <source>
        <dbReference type="EMBL" id="SJZ87249.1"/>
    </source>
</evidence>
<protein>
    <submittedName>
        <fullName evidence="1">Uncharacterized protein</fullName>
    </submittedName>
</protein>